<evidence type="ECO:0000256" key="1">
    <source>
        <dbReference type="ARBA" id="ARBA00004196"/>
    </source>
</evidence>
<sequence length="522" mass="56855">MKSSSLVLNSIVISAVLITAVLVNTASASTPNFINSERVHEHEGNINGLTTMVSANLAVISSDATVDESLANLIIEKRLRSAIRGARRAPSINAPITQLGMKLFFTKALGGEKTVACATCHHPELGGADQLSLSIGTNAIDPDAIGLERKALNNEVTIPRNAPTIFNTGLMRRTLFWDGRVEIVTNEQGVRTDQISTPDSTFNSVDVNAGDSLTAALSRFPVTSVEEMRGSAFPQATTNEEVRRHLAERIGDYGGETGSLDTNDWLAHFQQAFNSDESAQNLITFDSIALALGQYQQSLVLVDSDWHRYLNGDPTALNDQQKRGAVLYFTPREDGGAGCDTCHGGTRFTREGFVNVAYPQFGIGTQPDKSDIGRAAIDPTRRNQFAFRIPSLLNVALTAPYGHAGSFETLEQVVAHYVDPATSIEQFFQRGGACGLPQFADNENCDELNDQAQQNSQAALNRFERSRFVKPILNAEQQQDVVAFLHALTDHCATDTDCIQQWVPNDSSNDPDNLQLRARFTP</sequence>
<reference evidence="10 11" key="2">
    <citation type="submission" date="2019-06" db="EMBL/GenBank/DDBJ databases">
        <title>Co-occurence of chitin degradation, pigmentation and bioactivity in marine Pseudoalteromonas.</title>
        <authorList>
            <person name="Sonnenschein E.C."/>
            <person name="Bech P.K."/>
        </authorList>
    </citation>
    <scope>NUCLEOTIDE SEQUENCE [LARGE SCALE GENOMIC DNA]</scope>
    <source>
        <strain evidence="11">S2231</strain>
        <strain evidence="10">S2233</strain>
    </source>
</reference>
<evidence type="ECO:0000256" key="4">
    <source>
        <dbReference type="ARBA" id="ARBA00023002"/>
    </source>
</evidence>
<dbReference type="Proteomes" id="UP000307706">
    <property type="component" value="Unassembled WGS sequence"/>
</dbReference>
<evidence type="ECO:0000313" key="8">
    <source>
        <dbReference type="EMBL" id="TMP42280.1"/>
    </source>
</evidence>
<proteinExistence type="predicted"/>
<keyword evidence="2 6" id="KW-0349">Heme</keyword>
<reference evidence="9" key="3">
    <citation type="submission" date="2019-09" db="EMBL/GenBank/DDBJ databases">
        <title>Co-occurence of chitin degradation, pigmentation and bioactivity in marine Pseudoalteromonas.</title>
        <authorList>
            <person name="Sonnenschein E.C."/>
            <person name="Bech P.K."/>
        </authorList>
    </citation>
    <scope>NUCLEOTIDE SEQUENCE</scope>
    <source>
        <strain evidence="9">S2231</strain>
        <strain evidence="8">S2233</strain>
    </source>
</reference>
<gene>
    <name evidence="9" type="ORF">CWB96_17850</name>
    <name evidence="8" type="ORF">CWB97_12200</name>
</gene>
<dbReference type="Proteomes" id="UP000305730">
    <property type="component" value="Unassembled WGS sequence"/>
</dbReference>
<dbReference type="AlphaFoldDB" id="A0A5S3XN08"/>
<dbReference type="InterPro" id="IPR004852">
    <property type="entry name" value="Di-haem_cyt_c_peroxidsae"/>
</dbReference>
<evidence type="ECO:0000259" key="7">
    <source>
        <dbReference type="PROSITE" id="PS51007"/>
    </source>
</evidence>
<keyword evidence="3 6" id="KW-0479">Metal-binding</keyword>
<comment type="caution">
    <text evidence="9">The sequence shown here is derived from an EMBL/GenBank/DDBJ whole genome shotgun (WGS) entry which is preliminary data.</text>
</comment>
<keyword evidence="10" id="KW-1185">Reference proteome</keyword>
<reference evidence="9 11" key="1">
    <citation type="submission" date="2017-12" db="EMBL/GenBank/DDBJ databases">
        <authorList>
            <person name="Paulsen S."/>
            <person name="Gram L.K."/>
        </authorList>
    </citation>
    <scope>NUCLEOTIDE SEQUENCE [LARGE SCALE GENOMIC DNA]</scope>
    <source>
        <strain evidence="9 11">S2231</strain>
        <strain evidence="8">S2233</strain>
    </source>
</reference>
<evidence type="ECO:0000313" key="9">
    <source>
        <dbReference type="EMBL" id="TMP55154.1"/>
    </source>
</evidence>
<dbReference type="GO" id="GO:0030313">
    <property type="term" value="C:cell envelope"/>
    <property type="evidence" value="ECO:0007669"/>
    <property type="project" value="UniProtKB-SubCell"/>
</dbReference>
<dbReference type="InterPro" id="IPR036909">
    <property type="entry name" value="Cyt_c-like_dom_sf"/>
</dbReference>
<accession>A0A5S3XN08</accession>
<evidence type="ECO:0000256" key="6">
    <source>
        <dbReference type="PROSITE-ProRule" id="PRU00433"/>
    </source>
</evidence>
<organism evidence="9 11">
    <name type="scientific">Pseudoalteromonas citrea</name>
    <dbReference type="NCBI Taxonomy" id="43655"/>
    <lineage>
        <taxon>Bacteria</taxon>
        <taxon>Pseudomonadati</taxon>
        <taxon>Pseudomonadota</taxon>
        <taxon>Gammaproteobacteria</taxon>
        <taxon>Alteromonadales</taxon>
        <taxon>Pseudoalteromonadaceae</taxon>
        <taxon>Pseudoalteromonas</taxon>
    </lineage>
</organism>
<keyword evidence="9" id="KW-0575">Peroxidase</keyword>
<dbReference type="GO" id="GO:0046872">
    <property type="term" value="F:metal ion binding"/>
    <property type="evidence" value="ECO:0007669"/>
    <property type="project" value="UniProtKB-KW"/>
</dbReference>
<dbReference type="Pfam" id="PF03150">
    <property type="entry name" value="CCP_MauG"/>
    <property type="match status" value="1"/>
</dbReference>
<dbReference type="EMBL" id="PNCL01000105">
    <property type="protein sequence ID" value="TMP55154.1"/>
    <property type="molecule type" value="Genomic_DNA"/>
</dbReference>
<evidence type="ECO:0000256" key="5">
    <source>
        <dbReference type="ARBA" id="ARBA00023004"/>
    </source>
</evidence>
<comment type="subcellular location">
    <subcellularLocation>
        <location evidence="1">Cell envelope</location>
    </subcellularLocation>
</comment>
<dbReference type="OrthoDB" id="9805202at2"/>
<feature type="domain" description="Cytochrome c" evidence="7">
    <location>
        <begin position="319"/>
        <end position="489"/>
    </location>
</feature>
<protein>
    <submittedName>
        <fullName evidence="9">Cytochrome-c peroxidase</fullName>
    </submittedName>
</protein>
<dbReference type="InterPro" id="IPR051395">
    <property type="entry name" value="Cytochrome_c_Peroxidase/MauG"/>
</dbReference>
<dbReference type="PANTHER" id="PTHR30600">
    <property type="entry name" value="CYTOCHROME C PEROXIDASE-RELATED"/>
    <property type="match status" value="1"/>
</dbReference>
<dbReference type="EMBL" id="PNCK01000041">
    <property type="protein sequence ID" value="TMP42280.1"/>
    <property type="molecule type" value="Genomic_DNA"/>
</dbReference>
<dbReference type="SUPFAM" id="SSF46626">
    <property type="entry name" value="Cytochrome c"/>
    <property type="match status" value="2"/>
</dbReference>
<evidence type="ECO:0000256" key="3">
    <source>
        <dbReference type="ARBA" id="ARBA00022723"/>
    </source>
</evidence>
<dbReference type="GO" id="GO:0004130">
    <property type="term" value="F:cytochrome-c peroxidase activity"/>
    <property type="evidence" value="ECO:0007669"/>
    <property type="project" value="TreeGrafter"/>
</dbReference>
<evidence type="ECO:0000313" key="10">
    <source>
        <dbReference type="Proteomes" id="UP000305730"/>
    </source>
</evidence>
<dbReference type="RefSeq" id="WP_138597230.1">
    <property type="nucleotide sequence ID" value="NZ_PNCK01000041.1"/>
</dbReference>
<dbReference type="Gene3D" id="1.10.760.10">
    <property type="entry name" value="Cytochrome c-like domain"/>
    <property type="match status" value="2"/>
</dbReference>
<name>A0A5S3XN08_9GAMM</name>
<evidence type="ECO:0000313" key="11">
    <source>
        <dbReference type="Proteomes" id="UP000307706"/>
    </source>
</evidence>
<dbReference type="GO" id="GO:0020037">
    <property type="term" value="F:heme binding"/>
    <property type="evidence" value="ECO:0007669"/>
    <property type="project" value="InterPro"/>
</dbReference>
<keyword evidence="5 6" id="KW-0408">Iron</keyword>
<dbReference type="InterPro" id="IPR009056">
    <property type="entry name" value="Cyt_c-like_dom"/>
</dbReference>
<dbReference type="GO" id="GO:0009055">
    <property type="term" value="F:electron transfer activity"/>
    <property type="evidence" value="ECO:0007669"/>
    <property type="project" value="InterPro"/>
</dbReference>
<keyword evidence="4" id="KW-0560">Oxidoreductase</keyword>
<evidence type="ECO:0000256" key="2">
    <source>
        <dbReference type="ARBA" id="ARBA00022617"/>
    </source>
</evidence>
<dbReference type="PROSITE" id="PS51007">
    <property type="entry name" value="CYTC"/>
    <property type="match status" value="1"/>
</dbReference>